<name>A0ABN2MVU9_9MICO</name>
<feature type="transmembrane region" description="Helical" evidence="1">
    <location>
        <begin position="149"/>
        <end position="182"/>
    </location>
</feature>
<sequence length="417" mass="42549">MRLAGFTGAPILSALAPFLLLPIISRVTGPGGWADFSAGQSIGILGMVVVFFGWGVVGPVRVARTTDATGRAHILRESLVSRSITTVVAIPLVILTTALVTGPDFKVESIAMAVAMTLGGLSPSWFCIGAARPGDLMLYDSGPKLVSALVAMPVLLMGGPVLFYPIVLAVATVVAAMAHAFIGLRGSSAKRVGLGDGFRVLRVLLPTAAIDAAGNAYGTTPVPIATAGLPPAEASSFASADRLYRVGVLAVIALGNAFQAWVLEPDATSPARRHRAAIIAHVGLGVFGAVGLALLGPWASGFIFGAAVAADPLTCTLFGAAFFCISSATPFIRNILIPHGRYRFVLATTLTASVVGVTIMTLGSINGLESVVAAGVAAAEATSLLILVVPGLRMINTPAPHPVTVQTAEVEGSPSSW</sequence>
<keyword evidence="1" id="KW-1133">Transmembrane helix</keyword>
<reference evidence="2 3" key="1">
    <citation type="journal article" date="2019" name="Int. J. Syst. Evol. Microbiol.">
        <title>The Global Catalogue of Microorganisms (GCM) 10K type strain sequencing project: providing services to taxonomists for standard genome sequencing and annotation.</title>
        <authorList>
            <consortium name="The Broad Institute Genomics Platform"/>
            <consortium name="The Broad Institute Genome Sequencing Center for Infectious Disease"/>
            <person name="Wu L."/>
            <person name="Ma J."/>
        </authorList>
    </citation>
    <scope>NUCLEOTIDE SEQUENCE [LARGE SCALE GENOMIC DNA]</scope>
    <source>
        <strain evidence="2 3">JCM 14323</strain>
    </source>
</reference>
<feature type="transmembrane region" description="Helical" evidence="1">
    <location>
        <begin position="371"/>
        <end position="392"/>
    </location>
</feature>
<proteinExistence type="predicted"/>
<feature type="transmembrane region" description="Helical" evidence="1">
    <location>
        <begin position="84"/>
        <end position="103"/>
    </location>
</feature>
<keyword evidence="1" id="KW-0812">Transmembrane</keyword>
<keyword evidence="1" id="KW-0472">Membrane</keyword>
<protein>
    <recommendedName>
        <fullName evidence="4">Polysaccharide biosynthesis protein</fullName>
    </recommendedName>
</protein>
<gene>
    <name evidence="2" type="ORF">GCM10009750_28450</name>
</gene>
<evidence type="ECO:0000313" key="3">
    <source>
        <dbReference type="Proteomes" id="UP001501746"/>
    </source>
</evidence>
<accession>A0ABN2MVU9</accession>
<keyword evidence="3" id="KW-1185">Reference proteome</keyword>
<evidence type="ECO:0000256" key="1">
    <source>
        <dbReference type="SAM" id="Phobius"/>
    </source>
</evidence>
<dbReference type="Proteomes" id="UP001501746">
    <property type="component" value="Unassembled WGS sequence"/>
</dbReference>
<evidence type="ECO:0008006" key="4">
    <source>
        <dbReference type="Google" id="ProtNLM"/>
    </source>
</evidence>
<feature type="transmembrane region" description="Helical" evidence="1">
    <location>
        <begin position="275"/>
        <end position="296"/>
    </location>
</feature>
<feature type="transmembrane region" description="Helical" evidence="1">
    <location>
        <begin position="42"/>
        <end position="63"/>
    </location>
</feature>
<feature type="transmembrane region" description="Helical" evidence="1">
    <location>
        <begin position="302"/>
        <end position="332"/>
    </location>
</feature>
<organism evidence="2 3">
    <name type="scientific">Agromyces salentinus</name>
    <dbReference type="NCBI Taxonomy" id="269421"/>
    <lineage>
        <taxon>Bacteria</taxon>
        <taxon>Bacillati</taxon>
        <taxon>Actinomycetota</taxon>
        <taxon>Actinomycetes</taxon>
        <taxon>Micrococcales</taxon>
        <taxon>Microbacteriaceae</taxon>
        <taxon>Agromyces</taxon>
    </lineage>
</organism>
<dbReference type="EMBL" id="BAAANK010000008">
    <property type="protein sequence ID" value="GAA1840687.1"/>
    <property type="molecule type" value="Genomic_DNA"/>
</dbReference>
<feature type="transmembrane region" description="Helical" evidence="1">
    <location>
        <begin position="109"/>
        <end position="128"/>
    </location>
</feature>
<evidence type="ECO:0000313" key="2">
    <source>
        <dbReference type="EMBL" id="GAA1840687.1"/>
    </source>
</evidence>
<feature type="transmembrane region" description="Helical" evidence="1">
    <location>
        <begin position="344"/>
        <end position="365"/>
    </location>
</feature>
<comment type="caution">
    <text evidence="2">The sequence shown here is derived from an EMBL/GenBank/DDBJ whole genome shotgun (WGS) entry which is preliminary data.</text>
</comment>